<dbReference type="PANTHER" id="PTHR43834:SF6">
    <property type="entry name" value="GTPASE DER"/>
    <property type="match status" value="1"/>
</dbReference>
<evidence type="ECO:0000256" key="3">
    <source>
        <dbReference type="ARBA" id="ARBA00022517"/>
    </source>
</evidence>
<dbReference type="AlphaFoldDB" id="A0A7G9GER0"/>
<dbReference type="NCBIfam" id="TIGR00231">
    <property type="entry name" value="small_GTP"/>
    <property type="match status" value="2"/>
</dbReference>
<keyword evidence="3 9" id="KW-0690">Ribosome biogenesis</keyword>
<keyword evidence="6 9" id="KW-0342">GTP-binding</keyword>
<evidence type="ECO:0000313" key="14">
    <source>
        <dbReference type="Proteomes" id="UP000515860"/>
    </source>
</evidence>
<dbReference type="PIRSF" id="PIRSF006485">
    <property type="entry name" value="GTP-binding_EngA"/>
    <property type="match status" value="1"/>
</dbReference>
<feature type="binding site" evidence="9">
    <location>
        <begin position="231"/>
        <end position="235"/>
    </location>
    <ligand>
        <name>GTP</name>
        <dbReference type="ChEBI" id="CHEBI:37565"/>
        <label>2</label>
    </ligand>
</feature>
<dbReference type="NCBIfam" id="TIGR03594">
    <property type="entry name" value="GTPase_EngA"/>
    <property type="match status" value="1"/>
</dbReference>
<evidence type="ECO:0000256" key="11">
    <source>
        <dbReference type="RuleBase" id="RU004481"/>
    </source>
</evidence>
<evidence type="ECO:0000256" key="8">
    <source>
        <dbReference type="ARBA" id="ARBA00053470"/>
    </source>
</evidence>
<dbReference type="EMBL" id="CP060635">
    <property type="protein sequence ID" value="QNM09292.1"/>
    <property type="molecule type" value="Genomic_DNA"/>
</dbReference>
<comment type="function">
    <text evidence="8 9 11">GTPase that plays an essential role in the late steps of ribosome biogenesis.</text>
</comment>
<organism evidence="13 14">
    <name type="scientific">Wansuia hejianensis</name>
    <dbReference type="NCBI Taxonomy" id="2763667"/>
    <lineage>
        <taxon>Bacteria</taxon>
        <taxon>Bacillati</taxon>
        <taxon>Bacillota</taxon>
        <taxon>Clostridia</taxon>
        <taxon>Lachnospirales</taxon>
        <taxon>Lachnospiraceae</taxon>
        <taxon>Wansuia</taxon>
    </lineage>
</organism>
<dbReference type="FunFam" id="3.30.300.20:FF:000004">
    <property type="entry name" value="GTPase Der"/>
    <property type="match status" value="1"/>
</dbReference>
<sequence>MSKPIVAIVGRPNVGKSTLFNALAGENISIVKDTPGVTRDRIYADVTWLNHSFTIIDTGGIEPESSDVILSQMREQALIAMDTADVIIFLTDVRQGLVDSDAKVADMLRRSSKPVVLAVNKVDHFERQMMDVYEFYNLGIGEPVPISAEGKQGLGDLLDQVAAHFEDSRSAEEGDEIPKVAIVGKPNVGKSSIINKLLGQNRVIVSDVAGTTRDAIDTTVRWNGKDYVFIDTAGLRRKSKVREELERYSIIRTVTAVERADVVIVVIDAVEGITEQDAKIAGIAHDRGKGIIVAINKWDAIEKNDKTVNEFSGKVRSILSFMPYAEILFVSAVTGQRLPKLFDTIDMVLENQTLRVATGVLNEILTEAVALQQPPSDKGKRLKIYYMTEVAVKPPTFVVFVNDKKLMHFSYLRYLENRIRESFGFRGTALKFIVRERREKEQ</sequence>
<dbReference type="Pfam" id="PF14714">
    <property type="entry name" value="KH_dom-like"/>
    <property type="match status" value="1"/>
</dbReference>
<evidence type="ECO:0000313" key="13">
    <source>
        <dbReference type="EMBL" id="QNM09292.1"/>
    </source>
</evidence>
<dbReference type="KEGG" id="whj:H9Q79_03105"/>
<evidence type="ECO:0000256" key="6">
    <source>
        <dbReference type="ARBA" id="ARBA00023134"/>
    </source>
</evidence>
<feature type="domain" description="EngA-type G" evidence="12">
    <location>
        <begin position="178"/>
        <end position="353"/>
    </location>
</feature>
<evidence type="ECO:0000256" key="2">
    <source>
        <dbReference type="ARBA" id="ARBA00020953"/>
    </source>
</evidence>
<dbReference type="HAMAP" id="MF_00195">
    <property type="entry name" value="GTPase_Der"/>
    <property type="match status" value="1"/>
</dbReference>
<feature type="binding site" evidence="9">
    <location>
        <begin position="57"/>
        <end position="61"/>
    </location>
    <ligand>
        <name>GTP</name>
        <dbReference type="ChEBI" id="CHEBI:37565"/>
        <label>1</label>
    </ligand>
</feature>
<evidence type="ECO:0000256" key="9">
    <source>
        <dbReference type="HAMAP-Rule" id="MF_00195"/>
    </source>
</evidence>
<keyword evidence="14" id="KW-1185">Reference proteome</keyword>
<dbReference type="InterPro" id="IPR027417">
    <property type="entry name" value="P-loop_NTPase"/>
</dbReference>
<name>A0A7G9GER0_9FIRM</name>
<dbReference type="GO" id="GO:0005525">
    <property type="term" value="F:GTP binding"/>
    <property type="evidence" value="ECO:0007669"/>
    <property type="project" value="UniProtKB-UniRule"/>
</dbReference>
<dbReference type="SMART" id="SM00382">
    <property type="entry name" value="AAA"/>
    <property type="match status" value="2"/>
</dbReference>
<dbReference type="InterPro" id="IPR006073">
    <property type="entry name" value="GTP-bd"/>
</dbReference>
<proteinExistence type="inferred from homology"/>
<comment type="similarity">
    <text evidence="1 9 10 11">Belongs to the TRAFAC class TrmE-Era-EngA-EngB-Septin-like GTPase superfamily. EngA (Der) GTPase family.</text>
</comment>
<dbReference type="CDD" id="cd01894">
    <property type="entry name" value="EngA1"/>
    <property type="match status" value="1"/>
</dbReference>
<dbReference type="CDD" id="cd01895">
    <property type="entry name" value="EngA2"/>
    <property type="match status" value="1"/>
</dbReference>
<evidence type="ECO:0000259" key="12">
    <source>
        <dbReference type="PROSITE" id="PS51712"/>
    </source>
</evidence>
<dbReference type="InterPro" id="IPR031166">
    <property type="entry name" value="G_ENGA"/>
</dbReference>
<dbReference type="Proteomes" id="UP000515860">
    <property type="component" value="Chromosome"/>
</dbReference>
<feature type="binding site" evidence="9">
    <location>
        <begin position="184"/>
        <end position="191"/>
    </location>
    <ligand>
        <name>GTP</name>
        <dbReference type="ChEBI" id="CHEBI:37565"/>
        <label>2</label>
    </ligand>
</feature>
<dbReference type="InterPro" id="IPR015946">
    <property type="entry name" value="KH_dom-like_a/b"/>
</dbReference>
<keyword evidence="5 9" id="KW-0547">Nucleotide-binding</keyword>
<keyword evidence="4 11" id="KW-0677">Repeat</keyword>
<dbReference type="InterPro" id="IPR016484">
    <property type="entry name" value="GTPase_Der"/>
</dbReference>
<feature type="binding site" evidence="9">
    <location>
        <begin position="120"/>
        <end position="123"/>
    </location>
    <ligand>
        <name>GTP</name>
        <dbReference type="ChEBI" id="CHEBI:37565"/>
        <label>1</label>
    </ligand>
</feature>
<dbReference type="RefSeq" id="WP_249329169.1">
    <property type="nucleotide sequence ID" value="NZ_CP060635.1"/>
</dbReference>
<reference evidence="13 14" key="1">
    <citation type="submission" date="2020-08" db="EMBL/GenBank/DDBJ databases">
        <authorList>
            <person name="Liu C."/>
            <person name="Sun Q."/>
        </authorList>
    </citation>
    <scope>NUCLEOTIDE SEQUENCE [LARGE SCALE GENOMIC DNA]</scope>
    <source>
        <strain evidence="13 14">NSJ-29</strain>
    </source>
</reference>
<feature type="domain" description="EngA-type G" evidence="12">
    <location>
        <begin position="4"/>
        <end position="169"/>
    </location>
</feature>
<dbReference type="PRINTS" id="PR00326">
    <property type="entry name" value="GTP1OBG"/>
</dbReference>
<comment type="subunit">
    <text evidence="9">Associates with the 50S ribosomal subunit.</text>
</comment>
<dbReference type="PROSITE" id="PS51712">
    <property type="entry name" value="G_ENGA"/>
    <property type="match status" value="2"/>
</dbReference>
<dbReference type="InterPro" id="IPR003593">
    <property type="entry name" value="AAA+_ATPase"/>
</dbReference>
<evidence type="ECO:0000256" key="1">
    <source>
        <dbReference type="ARBA" id="ARBA00008279"/>
    </source>
</evidence>
<dbReference type="SUPFAM" id="SSF52540">
    <property type="entry name" value="P-loop containing nucleoside triphosphate hydrolases"/>
    <property type="match status" value="2"/>
</dbReference>
<gene>
    <name evidence="9 13" type="primary">der</name>
    <name evidence="13" type="ORF">H9Q79_03105</name>
</gene>
<dbReference type="GO" id="GO:0043022">
    <property type="term" value="F:ribosome binding"/>
    <property type="evidence" value="ECO:0007669"/>
    <property type="project" value="TreeGrafter"/>
</dbReference>
<dbReference type="Gene3D" id="3.30.300.20">
    <property type="match status" value="1"/>
</dbReference>
<dbReference type="GO" id="GO:0042254">
    <property type="term" value="P:ribosome biogenesis"/>
    <property type="evidence" value="ECO:0007669"/>
    <property type="project" value="UniProtKB-KW"/>
</dbReference>
<feature type="binding site" evidence="9">
    <location>
        <begin position="296"/>
        <end position="299"/>
    </location>
    <ligand>
        <name>GTP</name>
        <dbReference type="ChEBI" id="CHEBI:37565"/>
        <label>2</label>
    </ligand>
</feature>
<evidence type="ECO:0000256" key="7">
    <source>
        <dbReference type="ARBA" id="ARBA00032345"/>
    </source>
</evidence>
<evidence type="ECO:0000256" key="10">
    <source>
        <dbReference type="PROSITE-ProRule" id="PRU01049"/>
    </source>
</evidence>
<dbReference type="FunFam" id="3.40.50.300:FF:000057">
    <property type="entry name" value="GTPase Der"/>
    <property type="match status" value="1"/>
</dbReference>
<accession>A0A7G9GER0</accession>
<protein>
    <recommendedName>
        <fullName evidence="2 9">GTPase Der</fullName>
    </recommendedName>
    <alternativeName>
        <fullName evidence="7 9">GTP-binding protein EngA</fullName>
    </alternativeName>
</protein>
<evidence type="ECO:0000256" key="5">
    <source>
        <dbReference type="ARBA" id="ARBA00022741"/>
    </source>
</evidence>
<dbReference type="PANTHER" id="PTHR43834">
    <property type="entry name" value="GTPASE DER"/>
    <property type="match status" value="1"/>
</dbReference>
<dbReference type="Gene3D" id="3.40.50.300">
    <property type="entry name" value="P-loop containing nucleotide triphosphate hydrolases"/>
    <property type="match status" value="2"/>
</dbReference>
<dbReference type="FunFam" id="3.40.50.300:FF:000040">
    <property type="entry name" value="GTPase Der"/>
    <property type="match status" value="1"/>
</dbReference>
<dbReference type="Pfam" id="PF01926">
    <property type="entry name" value="MMR_HSR1"/>
    <property type="match status" value="2"/>
</dbReference>
<dbReference type="InterPro" id="IPR005225">
    <property type="entry name" value="Small_GTP-bd"/>
</dbReference>
<evidence type="ECO:0000256" key="4">
    <source>
        <dbReference type="ARBA" id="ARBA00022737"/>
    </source>
</evidence>
<feature type="binding site" evidence="9">
    <location>
        <begin position="10"/>
        <end position="17"/>
    </location>
    <ligand>
        <name>GTP</name>
        <dbReference type="ChEBI" id="CHEBI:37565"/>
        <label>1</label>
    </ligand>
</feature>
<dbReference type="InterPro" id="IPR032859">
    <property type="entry name" value="KH_dom-like"/>
</dbReference>